<dbReference type="EMBL" id="CP000875">
    <property type="protein sequence ID" value="ABX04209.1"/>
    <property type="molecule type" value="Genomic_DNA"/>
</dbReference>
<dbReference type="AlphaFoldDB" id="A9B4P4"/>
<dbReference type="InParanoid" id="A9B4P4"/>
<dbReference type="Proteomes" id="UP000000787">
    <property type="component" value="Chromosome"/>
</dbReference>
<organism evidence="1 2">
    <name type="scientific">Herpetosiphon aurantiacus (strain ATCC 23779 / DSM 785 / 114-95)</name>
    <dbReference type="NCBI Taxonomy" id="316274"/>
    <lineage>
        <taxon>Bacteria</taxon>
        <taxon>Bacillati</taxon>
        <taxon>Chloroflexota</taxon>
        <taxon>Chloroflexia</taxon>
        <taxon>Herpetosiphonales</taxon>
        <taxon>Herpetosiphonaceae</taxon>
        <taxon>Herpetosiphon</taxon>
    </lineage>
</organism>
<gene>
    <name evidence="1" type="ordered locus">Haur_1566</name>
</gene>
<accession>A9B4P4</accession>
<dbReference type="BioCyc" id="HAUR316274:GHYA-1590-MONOMER"/>
<evidence type="ECO:0000313" key="2">
    <source>
        <dbReference type="Proteomes" id="UP000000787"/>
    </source>
</evidence>
<keyword evidence="2" id="KW-1185">Reference proteome</keyword>
<dbReference type="HOGENOM" id="CLU_1208440_0_0_0"/>
<sequence>MRSFILKLLGKKNNPSSPVLPKPIPIPMPPTPAVLGKWPVTSNGVLPTDHRFRWDETWRWINSLPKPRQHMLMQLGVGLIFPSFMLRHVAYTTHWYESPMDWLIYGRGLYAFFQQPDRLRSYLYGATISPVERTQLIELRSSKLFIGQQAAWKYIDSLECPITRELLAATLSYALPFLRDDPDYQTRYPTNPLDLYLFVVAASDVLWRIDKIQQIIDGEVNSLEEFDFF</sequence>
<reference evidence="1 2" key="1">
    <citation type="journal article" date="2011" name="Stand. Genomic Sci.">
        <title>Complete genome sequence of the filamentous gliding predatory bacterium Herpetosiphon aurantiacus type strain (114-95(T)).</title>
        <authorList>
            <person name="Kiss H."/>
            <person name="Nett M."/>
            <person name="Domin N."/>
            <person name="Martin K."/>
            <person name="Maresca J.A."/>
            <person name="Copeland A."/>
            <person name="Lapidus A."/>
            <person name="Lucas S."/>
            <person name="Berry K.W."/>
            <person name="Glavina Del Rio T."/>
            <person name="Dalin E."/>
            <person name="Tice H."/>
            <person name="Pitluck S."/>
            <person name="Richardson P."/>
            <person name="Bruce D."/>
            <person name="Goodwin L."/>
            <person name="Han C."/>
            <person name="Detter J.C."/>
            <person name="Schmutz J."/>
            <person name="Brettin T."/>
            <person name="Land M."/>
            <person name="Hauser L."/>
            <person name="Kyrpides N.C."/>
            <person name="Ivanova N."/>
            <person name="Goker M."/>
            <person name="Woyke T."/>
            <person name="Klenk H.P."/>
            <person name="Bryant D.A."/>
        </authorList>
    </citation>
    <scope>NUCLEOTIDE SEQUENCE [LARGE SCALE GENOMIC DNA]</scope>
    <source>
        <strain evidence="2">ATCC 23779 / DSM 785 / 114-95</strain>
    </source>
</reference>
<dbReference type="KEGG" id="hau:Haur_1566"/>
<proteinExistence type="predicted"/>
<evidence type="ECO:0000313" key="1">
    <source>
        <dbReference type="EMBL" id="ABX04209.1"/>
    </source>
</evidence>
<name>A9B4P4_HERA2</name>
<protein>
    <submittedName>
        <fullName evidence="1">Uncharacterized protein</fullName>
    </submittedName>
</protein>